<dbReference type="InterPro" id="IPR031622">
    <property type="entry name" value="Znf-SCNM1"/>
</dbReference>
<keyword evidence="15" id="KW-0407">Ion channel</keyword>
<dbReference type="GO" id="GO:0006397">
    <property type="term" value="P:mRNA processing"/>
    <property type="evidence" value="ECO:0007669"/>
    <property type="project" value="UniProtKB-KW"/>
</dbReference>
<keyword evidence="6" id="KW-0747">Spliceosome</keyword>
<dbReference type="Pfam" id="PF15805">
    <property type="entry name" value="SCNM1_acidic"/>
    <property type="match status" value="1"/>
</dbReference>
<dbReference type="OrthoDB" id="1924550at2759"/>
<protein>
    <recommendedName>
        <fullName evidence="3">Sodium channel modifier 1</fullName>
    </recommendedName>
</protein>
<feature type="compositionally biased region" description="Basic and acidic residues" evidence="11">
    <location>
        <begin position="206"/>
        <end position="221"/>
    </location>
</feature>
<evidence type="ECO:0000256" key="8">
    <source>
        <dbReference type="ARBA" id="ARBA00022833"/>
    </source>
</evidence>
<dbReference type="AlphaFoldDB" id="A0A6P3VJG6"/>
<feature type="domain" description="Sodium channel modifier 1 zinc-finger" evidence="12">
    <location>
        <begin position="44"/>
        <end position="69"/>
    </location>
</feature>
<dbReference type="GO" id="GO:0005681">
    <property type="term" value="C:spliceosomal complex"/>
    <property type="evidence" value="ECO:0007669"/>
    <property type="project" value="UniProtKB-KW"/>
</dbReference>
<feature type="region of interest" description="Disordered" evidence="11">
    <location>
        <begin position="129"/>
        <end position="253"/>
    </location>
</feature>
<keyword evidence="15" id="KW-0406">Ion transport</keyword>
<keyword evidence="4" id="KW-0507">mRNA processing</keyword>
<feature type="compositionally biased region" description="Acidic residues" evidence="11">
    <location>
        <begin position="238"/>
        <end position="247"/>
    </location>
</feature>
<name>A0A6P3VJG6_CLUHA</name>
<organism evidence="14 15">
    <name type="scientific">Clupea harengus</name>
    <name type="common">Atlantic herring</name>
    <dbReference type="NCBI Taxonomy" id="7950"/>
    <lineage>
        <taxon>Eukaryota</taxon>
        <taxon>Metazoa</taxon>
        <taxon>Chordata</taxon>
        <taxon>Craniata</taxon>
        <taxon>Vertebrata</taxon>
        <taxon>Euteleostomi</taxon>
        <taxon>Actinopterygii</taxon>
        <taxon>Neopterygii</taxon>
        <taxon>Teleostei</taxon>
        <taxon>Clupei</taxon>
        <taxon>Clupeiformes</taxon>
        <taxon>Clupeoidei</taxon>
        <taxon>Clupeidae</taxon>
        <taxon>Clupea</taxon>
    </lineage>
</organism>
<dbReference type="InterPro" id="IPR033570">
    <property type="entry name" value="SCNM1"/>
</dbReference>
<evidence type="ECO:0000259" key="12">
    <source>
        <dbReference type="Pfam" id="PF15803"/>
    </source>
</evidence>
<dbReference type="Pfam" id="PF15803">
    <property type="entry name" value="zf-SCNM1"/>
    <property type="match status" value="1"/>
</dbReference>
<evidence type="ECO:0000256" key="11">
    <source>
        <dbReference type="SAM" id="MobiDB-lite"/>
    </source>
</evidence>
<feature type="compositionally biased region" description="Basic and acidic residues" evidence="11">
    <location>
        <begin position="156"/>
        <end position="165"/>
    </location>
</feature>
<keyword evidence="10" id="KW-0539">Nucleus</keyword>
<dbReference type="KEGG" id="char:105891914"/>
<keyword evidence="8" id="KW-0862">Zinc</keyword>
<evidence type="ECO:0000256" key="2">
    <source>
        <dbReference type="ARBA" id="ARBA00004642"/>
    </source>
</evidence>
<evidence type="ECO:0000256" key="1">
    <source>
        <dbReference type="ARBA" id="ARBA00004324"/>
    </source>
</evidence>
<evidence type="ECO:0000259" key="13">
    <source>
        <dbReference type="Pfam" id="PF15805"/>
    </source>
</evidence>
<evidence type="ECO:0000313" key="14">
    <source>
        <dbReference type="Proteomes" id="UP000515152"/>
    </source>
</evidence>
<evidence type="ECO:0000256" key="7">
    <source>
        <dbReference type="ARBA" id="ARBA00022771"/>
    </source>
</evidence>
<evidence type="ECO:0000256" key="10">
    <source>
        <dbReference type="ARBA" id="ARBA00023242"/>
    </source>
</evidence>
<dbReference type="CTD" id="79005"/>
<keyword evidence="15" id="KW-0813">Transport</keyword>
<keyword evidence="14" id="KW-1185">Reference proteome</keyword>
<evidence type="ECO:0000313" key="15">
    <source>
        <dbReference type="RefSeq" id="XP_012673570.1"/>
    </source>
</evidence>
<accession>A0A6P3VJG6</accession>
<keyword evidence="5" id="KW-0479">Metal-binding</keyword>
<evidence type="ECO:0000256" key="6">
    <source>
        <dbReference type="ARBA" id="ARBA00022728"/>
    </source>
</evidence>
<evidence type="ECO:0000256" key="4">
    <source>
        <dbReference type="ARBA" id="ARBA00022664"/>
    </source>
</evidence>
<feature type="domain" description="Sodium channel modifier 1 acidic C-terminal" evidence="13">
    <location>
        <begin position="207"/>
        <end position="250"/>
    </location>
</feature>
<comment type="subcellular location">
    <subcellularLocation>
        <location evidence="1">Nucleus speckle</location>
    </subcellularLocation>
    <subcellularLocation>
        <location evidence="2">Nucleus</location>
        <location evidence="2">Nucleoplasm</location>
    </subcellularLocation>
</comment>
<dbReference type="InterPro" id="IPR031625">
    <property type="entry name" value="SCNM1_acidic"/>
</dbReference>
<feature type="compositionally biased region" description="Basic and acidic residues" evidence="11">
    <location>
        <begin position="179"/>
        <end position="191"/>
    </location>
</feature>
<keyword evidence="7" id="KW-0863">Zinc-finger</keyword>
<dbReference type="RefSeq" id="XP_012673570.1">
    <property type="nucleotide sequence ID" value="XM_012818116.3"/>
</dbReference>
<dbReference type="GO" id="GO:0008380">
    <property type="term" value="P:RNA splicing"/>
    <property type="evidence" value="ECO:0007669"/>
    <property type="project" value="UniProtKB-KW"/>
</dbReference>
<reference evidence="15" key="1">
    <citation type="submission" date="2025-08" db="UniProtKB">
        <authorList>
            <consortium name="RefSeq"/>
        </authorList>
    </citation>
    <scope>IDENTIFICATION</scope>
</reference>
<keyword evidence="9" id="KW-0508">mRNA splicing</keyword>
<evidence type="ECO:0000256" key="9">
    <source>
        <dbReference type="ARBA" id="ARBA00023187"/>
    </source>
</evidence>
<proteinExistence type="predicted"/>
<evidence type="ECO:0000256" key="3">
    <source>
        <dbReference type="ARBA" id="ARBA00020620"/>
    </source>
</evidence>
<sequence>MSFKRQGDDQSQLNVLKKRRVADLLANYIPEDEATLMKNGRYTCLVCSYRPIFDTVDMLTVHRNGKKHLEGLKWFYRKKTRLQTEIEKRHHQIYVSEEEGQQEAASSAPLLIQTRKITHHALLNATPYSSCHKRSSTKTDEESSSVSSECQPIQDTSRHSSHEMEAAGSNAKSSTASEAHQHGESRKEAEKGGPQQDAPPDGEPMTEQRRKELEHYLKLKSDGWVQDRSGQWIKDENVEFDSDEDEAPSNPHT</sequence>
<dbReference type="PANTHER" id="PTHR32297">
    <property type="entry name" value="SODIUM CHANNEL MODIFIER 1"/>
    <property type="match status" value="1"/>
</dbReference>
<dbReference type="Proteomes" id="UP000515152">
    <property type="component" value="Chromosome 11"/>
</dbReference>
<evidence type="ECO:0000256" key="5">
    <source>
        <dbReference type="ARBA" id="ARBA00022723"/>
    </source>
</evidence>
<dbReference type="PANTHER" id="PTHR32297:SF1">
    <property type="entry name" value="SODIUM CHANNEL MODIFIER 1"/>
    <property type="match status" value="1"/>
</dbReference>
<dbReference type="GO" id="GO:0008270">
    <property type="term" value="F:zinc ion binding"/>
    <property type="evidence" value="ECO:0007669"/>
    <property type="project" value="UniProtKB-KW"/>
</dbReference>
<dbReference type="GO" id="GO:0034220">
    <property type="term" value="P:monoatomic ion transmembrane transport"/>
    <property type="evidence" value="ECO:0007669"/>
    <property type="project" value="UniProtKB-KW"/>
</dbReference>
<dbReference type="GeneID" id="105891914"/>
<dbReference type="GO" id="GO:0016607">
    <property type="term" value="C:nuclear speck"/>
    <property type="evidence" value="ECO:0007669"/>
    <property type="project" value="UniProtKB-SubCell"/>
</dbReference>
<feature type="compositionally biased region" description="Polar residues" evidence="11">
    <location>
        <begin position="144"/>
        <end position="155"/>
    </location>
</feature>
<gene>
    <name evidence="15" type="primary">scnm1</name>
</gene>